<dbReference type="AlphaFoldDB" id="X1BT31"/>
<name>X1BT31_9ZZZZ</name>
<dbReference type="EMBL" id="BART01022585">
    <property type="protein sequence ID" value="GAG98230.1"/>
    <property type="molecule type" value="Genomic_DNA"/>
</dbReference>
<feature type="compositionally biased region" description="Low complexity" evidence="1">
    <location>
        <begin position="139"/>
        <end position="160"/>
    </location>
</feature>
<feature type="region of interest" description="Disordered" evidence="1">
    <location>
        <begin position="69"/>
        <end position="91"/>
    </location>
</feature>
<protein>
    <submittedName>
        <fullName evidence="2">Uncharacterized protein</fullName>
    </submittedName>
</protein>
<feature type="compositionally biased region" description="Polar residues" evidence="1">
    <location>
        <begin position="205"/>
        <end position="214"/>
    </location>
</feature>
<reference evidence="2" key="1">
    <citation type="journal article" date="2014" name="Front. Microbiol.">
        <title>High frequency of phylogenetically diverse reductive dehalogenase-homologous genes in deep subseafloor sedimentary metagenomes.</title>
        <authorList>
            <person name="Kawai M."/>
            <person name="Futagami T."/>
            <person name="Toyoda A."/>
            <person name="Takaki Y."/>
            <person name="Nishi S."/>
            <person name="Hori S."/>
            <person name="Arai W."/>
            <person name="Tsubouchi T."/>
            <person name="Morono Y."/>
            <person name="Uchiyama I."/>
            <person name="Ito T."/>
            <person name="Fujiyama A."/>
            <person name="Inagaki F."/>
            <person name="Takami H."/>
        </authorList>
    </citation>
    <scope>NUCLEOTIDE SEQUENCE</scope>
    <source>
        <strain evidence="2">Expedition CK06-06</strain>
    </source>
</reference>
<feature type="non-terminal residue" evidence="2">
    <location>
        <position position="271"/>
    </location>
</feature>
<feature type="compositionally biased region" description="Polar residues" evidence="1">
    <location>
        <begin position="184"/>
        <end position="198"/>
    </location>
</feature>
<feature type="region of interest" description="Disordered" evidence="1">
    <location>
        <begin position="137"/>
        <end position="160"/>
    </location>
</feature>
<evidence type="ECO:0000256" key="1">
    <source>
        <dbReference type="SAM" id="MobiDB-lite"/>
    </source>
</evidence>
<evidence type="ECO:0000313" key="2">
    <source>
        <dbReference type="EMBL" id="GAG98230.1"/>
    </source>
</evidence>
<gene>
    <name evidence="2" type="ORF">S01H4_41315</name>
</gene>
<sequence>MADLLPELKRHPEVVLSNIKVSSPLLQDIYNAIPEQYKIGKPKITRGFEIKRFLLEWAKQVQKEGAIPMNHQQQQQPSSAKHKVAHTPPPIINKQSSVQHLLSNSKSPSHVFEMKHQFHQIQQQTLNTSSNNIIDQVAQQQQQQSQQSFQSHQHQQHTDQTQANNYYNQNISSSVNTTIPAQHQNNQMGHYNQPHQPVQQQSSSLIGNSISYYPNNNNNNNQLRKSIDNTISQVHHLHNSSQYLNTSTGACAFCIEKEEKIVNLTRLCRRL</sequence>
<accession>X1BT31</accession>
<comment type="caution">
    <text evidence="2">The sequence shown here is derived from an EMBL/GenBank/DDBJ whole genome shotgun (WGS) entry which is preliminary data.</text>
</comment>
<feature type="region of interest" description="Disordered" evidence="1">
    <location>
        <begin position="184"/>
        <end position="217"/>
    </location>
</feature>
<organism evidence="2">
    <name type="scientific">marine sediment metagenome</name>
    <dbReference type="NCBI Taxonomy" id="412755"/>
    <lineage>
        <taxon>unclassified sequences</taxon>
        <taxon>metagenomes</taxon>
        <taxon>ecological metagenomes</taxon>
    </lineage>
</organism>
<proteinExistence type="predicted"/>
<feature type="compositionally biased region" description="Polar residues" evidence="1">
    <location>
        <begin position="70"/>
        <end position="79"/>
    </location>
</feature>